<feature type="domain" description="Peptidase S1" evidence="5">
    <location>
        <begin position="272"/>
        <end position="502"/>
    </location>
</feature>
<keyword evidence="4" id="KW-0732">Signal</keyword>
<feature type="chain" id="PRO_5046608554" evidence="4">
    <location>
        <begin position="21"/>
        <end position="509"/>
    </location>
</feature>
<dbReference type="InterPro" id="IPR009003">
    <property type="entry name" value="Peptidase_S1_PA"/>
</dbReference>
<evidence type="ECO:0000256" key="2">
    <source>
        <dbReference type="ARBA" id="ARBA00024195"/>
    </source>
</evidence>
<keyword evidence="6" id="KW-1185">Reference proteome</keyword>
<keyword evidence="3" id="KW-0378">Hydrolase</keyword>
<accession>A0ABM3LLP8</accession>
<keyword evidence="3" id="KW-0645">Protease</keyword>
<dbReference type="InterPro" id="IPR033116">
    <property type="entry name" value="TRYPSIN_SER"/>
</dbReference>
<evidence type="ECO:0000256" key="4">
    <source>
        <dbReference type="SAM" id="SignalP"/>
    </source>
</evidence>
<organism evidence="6 7">
    <name type="scientific">Bicyclus anynana</name>
    <name type="common">Squinting bush brown butterfly</name>
    <dbReference type="NCBI Taxonomy" id="110368"/>
    <lineage>
        <taxon>Eukaryota</taxon>
        <taxon>Metazoa</taxon>
        <taxon>Ecdysozoa</taxon>
        <taxon>Arthropoda</taxon>
        <taxon>Hexapoda</taxon>
        <taxon>Insecta</taxon>
        <taxon>Pterygota</taxon>
        <taxon>Neoptera</taxon>
        <taxon>Endopterygota</taxon>
        <taxon>Lepidoptera</taxon>
        <taxon>Glossata</taxon>
        <taxon>Ditrysia</taxon>
        <taxon>Papilionoidea</taxon>
        <taxon>Nymphalidae</taxon>
        <taxon>Satyrinae</taxon>
        <taxon>Satyrini</taxon>
        <taxon>Mycalesina</taxon>
        <taxon>Bicyclus</taxon>
    </lineage>
</organism>
<sequence>MKPLLCVLFCLLITFKHVFLNKVNNSCECGVGDVGINRRIVGGTTVQPHQYPWLVALMLGSKLHCGAAIITDLHLLTAGHCITFGVHYKDLSAYIGMHDRLGSSHSVYRIANGVKHPNFTSNAVRDINDIAVLTLEKKLKFSDKVRPICLPSTDMDLRNLALRVAGWGKTRQGALTSSRYLLETKVKLVPTATCSKSNIYRENLVADTMMCAYSLGKDACQGDSGGPIFATHSRTHDEKWYQIGIVSWGIDCAMPDYPECGKPSDDIVSMRIVGGRRAEPHSFPWTVAITKNNIMHCGGALITDRHVLSAGHCFKWDKLNNLVVKIGLDRVNDQTNVETRSVSHSVIHERFHSTPVRDENDIAIATLDHPVRFNKYITPICLPQSGEDFGGRIGTIVGWGRMAVDKAPSKFLMKASLPILTDEECLRSKLRKHLEPTMLCTYSKGKDGCQGDSGGPLVVFQPDGRYVVVGVVSWGIGCADNRYPGIHTKVSFFIDWIKKHSASGNTCSS</sequence>
<dbReference type="PROSITE" id="PS00134">
    <property type="entry name" value="TRYPSIN_HIS"/>
    <property type="match status" value="1"/>
</dbReference>
<evidence type="ECO:0000256" key="1">
    <source>
        <dbReference type="ARBA" id="ARBA00023157"/>
    </source>
</evidence>
<keyword evidence="1" id="KW-1015">Disulfide bond</keyword>
<feature type="signal peptide" evidence="4">
    <location>
        <begin position="1"/>
        <end position="20"/>
    </location>
</feature>
<dbReference type="Proteomes" id="UP001652582">
    <property type="component" value="Chromosome 10"/>
</dbReference>
<dbReference type="RefSeq" id="XP_052739992.1">
    <property type="nucleotide sequence ID" value="XM_052884032.1"/>
</dbReference>
<evidence type="ECO:0000313" key="6">
    <source>
        <dbReference type="Proteomes" id="UP001652582"/>
    </source>
</evidence>
<dbReference type="InterPro" id="IPR043504">
    <property type="entry name" value="Peptidase_S1_PA_chymotrypsin"/>
</dbReference>
<dbReference type="SUPFAM" id="SSF50494">
    <property type="entry name" value="Trypsin-like serine proteases"/>
    <property type="match status" value="2"/>
</dbReference>
<name>A0ABM3LLP8_BICAN</name>
<proteinExistence type="inferred from homology"/>
<dbReference type="InterPro" id="IPR001314">
    <property type="entry name" value="Peptidase_S1A"/>
</dbReference>
<gene>
    <name evidence="7" type="primary">LOC112057752</name>
</gene>
<dbReference type="InterPro" id="IPR018114">
    <property type="entry name" value="TRYPSIN_HIS"/>
</dbReference>
<comment type="similarity">
    <text evidence="2">Belongs to the peptidase S1 family. CLIP subfamily.</text>
</comment>
<dbReference type="InterPro" id="IPR001254">
    <property type="entry name" value="Trypsin_dom"/>
</dbReference>
<dbReference type="GeneID" id="112057752"/>
<feature type="domain" description="Peptidase S1" evidence="5">
    <location>
        <begin position="40"/>
        <end position="258"/>
    </location>
</feature>
<dbReference type="PANTHER" id="PTHR24256">
    <property type="entry name" value="TRYPTASE-RELATED"/>
    <property type="match status" value="1"/>
</dbReference>
<dbReference type="Gene3D" id="2.40.10.10">
    <property type="entry name" value="Trypsin-like serine proteases"/>
    <property type="match status" value="2"/>
</dbReference>
<dbReference type="PRINTS" id="PR00722">
    <property type="entry name" value="CHYMOTRYPSIN"/>
</dbReference>
<protein>
    <submittedName>
        <fullName evidence="7">Plasminogen</fullName>
    </submittedName>
</protein>
<dbReference type="Pfam" id="PF00089">
    <property type="entry name" value="Trypsin"/>
    <property type="match status" value="2"/>
</dbReference>
<evidence type="ECO:0000313" key="7">
    <source>
        <dbReference type="RefSeq" id="XP_052739992.1"/>
    </source>
</evidence>
<reference evidence="7" key="1">
    <citation type="submission" date="2025-08" db="UniProtKB">
        <authorList>
            <consortium name="RefSeq"/>
        </authorList>
    </citation>
    <scope>IDENTIFICATION</scope>
</reference>
<dbReference type="PROSITE" id="PS00135">
    <property type="entry name" value="TRYPSIN_SER"/>
    <property type="match status" value="1"/>
</dbReference>
<keyword evidence="3" id="KW-0720">Serine protease</keyword>
<evidence type="ECO:0000259" key="5">
    <source>
        <dbReference type="PROSITE" id="PS50240"/>
    </source>
</evidence>
<dbReference type="InterPro" id="IPR051487">
    <property type="entry name" value="Ser/Thr_Proteases_Immune/Dev"/>
</dbReference>
<dbReference type="CDD" id="cd00190">
    <property type="entry name" value="Tryp_SPc"/>
    <property type="match status" value="2"/>
</dbReference>
<dbReference type="PROSITE" id="PS50240">
    <property type="entry name" value="TRYPSIN_DOM"/>
    <property type="match status" value="2"/>
</dbReference>
<evidence type="ECO:0000256" key="3">
    <source>
        <dbReference type="RuleBase" id="RU363034"/>
    </source>
</evidence>
<dbReference type="SMART" id="SM00020">
    <property type="entry name" value="Tryp_SPc"/>
    <property type="match status" value="2"/>
</dbReference>